<protein>
    <submittedName>
        <fullName evidence="1">Uncharacterized protein</fullName>
    </submittedName>
</protein>
<dbReference type="Gene3D" id="3.10.100.10">
    <property type="entry name" value="Mannose-Binding Protein A, subunit A"/>
    <property type="match status" value="1"/>
</dbReference>
<keyword evidence="2" id="KW-1185">Reference proteome</keyword>
<comment type="caution">
    <text evidence="1">The sequence shown here is derived from an EMBL/GenBank/DDBJ whole genome shotgun (WGS) entry which is preliminary data.</text>
</comment>
<accession>A0A0P6C3Z9</accession>
<dbReference type="SMART" id="SM00034">
    <property type="entry name" value="CLECT"/>
    <property type="match status" value="1"/>
</dbReference>
<dbReference type="PANTHER" id="PTHR22801">
    <property type="entry name" value="LITHOSTATHINE"/>
    <property type="match status" value="1"/>
</dbReference>
<dbReference type="CDD" id="cd00037">
    <property type="entry name" value="CLECT"/>
    <property type="match status" value="1"/>
</dbReference>
<dbReference type="InterPro" id="IPR016187">
    <property type="entry name" value="CTDL_fold"/>
</dbReference>
<sequence>MARFTPFVSALVFYCFTSFVTATNWICPASNSFCYQRINEPPRSWNASQARCVEIGGDLPGEDHSHELARLRINEGKPFWTSLCFSNGRLQWLGIKNSYVERDLSFIGNVLPDLTRPADGQMYCFETGRNPLKTFELKHSQDLANAICISDVRSLIRQPTFSPQRGQILSVSAVTEGADIDWGPIGQNRDGFMNIFPPKTTSLKLKCDVRTTSDVDKSAVTIRWLRNGGYARNFSQELVSFASEEDLIPWIGFITCEATYRNQVITGRGFHLVMWNTVTTRLVSTCTSCQLSNTLDAAKIILAQFVEEEITPGAGNTLEFHTEPPVITGHFISSMIHIKNKKIEKFDFKMAQKLGQYFELSHWAKSRSLFLPKGNFDLLLDIISPCNMALPQDRGNITWTGYLGQTVPSGNFIGEPICVDNRGDIITRSCGLPDLRPIRFQKCSAMKDRKEEPPCFHGFEKAPDGNCYRITEVTRFSSAVSKCWAGLPLQPEILKPKTVNDWIRNSQEGTYRIQSASLRLVWLPFRQFNKAMPLQSPIWNWNKASNRWILQANDWDIGTENREGEELCMAYDLTHNRIITKSCQDRLPMICNRQELPSNISFLISSQAAHARQAFCDEGWLTHLLVIDAGICYKRFTLKVAVDADEAQHFCIQQGGHLAVAPTHNMRIALEQVYAIFNNRSIVDSWIGLRNRGEKPGAFKWVNETAGVSGSSTYNWQPFQEFGSGYGVSTGITRAWWNWPRDAKIWGVLCQKTLTNWQTNIHLLLEKLPNNEYALVFNYNSDGYYQEKKQGYPESRKPFWQSEFDVVCYFNNYAMHIRFPVSREYYRVHIPGAMGSGRLICEGWLNRPVIRFQSNTVIHRTDHENESQYDSYEYY</sequence>
<dbReference type="PROSITE" id="PS50835">
    <property type="entry name" value="IG_LIKE"/>
    <property type="match status" value="1"/>
</dbReference>
<dbReference type="InterPro" id="IPR050801">
    <property type="entry name" value="Ca-Dep_Lectins_ImmuneDev"/>
</dbReference>
<dbReference type="Proteomes" id="UP000076858">
    <property type="component" value="Unassembled WGS sequence"/>
</dbReference>
<dbReference type="InterPro" id="IPR001304">
    <property type="entry name" value="C-type_lectin-like"/>
</dbReference>
<dbReference type="PANTHER" id="PTHR22801:SF63">
    <property type="entry name" value="C-TYPE LECTIN DOMAIN-CONTAINING PROTEIN"/>
    <property type="match status" value="1"/>
</dbReference>
<dbReference type="PROSITE" id="PS50041">
    <property type="entry name" value="C_TYPE_LECTIN_2"/>
    <property type="match status" value="2"/>
</dbReference>
<dbReference type="AlphaFoldDB" id="A0A0P6C3Z9"/>
<dbReference type="InterPro" id="IPR016186">
    <property type="entry name" value="C-type_lectin-like/link_sf"/>
</dbReference>
<organism evidence="1 2">
    <name type="scientific">Daphnia magna</name>
    <dbReference type="NCBI Taxonomy" id="35525"/>
    <lineage>
        <taxon>Eukaryota</taxon>
        <taxon>Metazoa</taxon>
        <taxon>Ecdysozoa</taxon>
        <taxon>Arthropoda</taxon>
        <taxon>Crustacea</taxon>
        <taxon>Branchiopoda</taxon>
        <taxon>Diplostraca</taxon>
        <taxon>Cladocera</taxon>
        <taxon>Anomopoda</taxon>
        <taxon>Daphniidae</taxon>
        <taxon>Daphnia</taxon>
    </lineage>
</organism>
<evidence type="ECO:0000313" key="2">
    <source>
        <dbReference type="Proteomes" id="UP000076858"/>
    </source>
</evidence>
<dbReference type="SUPFAM" id="SSF56436">
    <property type="entry name" value="C-type lectin-like"/>
    <property type="match status" value="2"/>
</dbReference>
<proteinExistence type="predicted"/>
<dbReference type="EMBL" id="LRGB01002451">
    <property type="protein sequence ID" value="KZS07562.1"/>
    <property type="molecule type" value="Genomic_DNA"/>
</dbReference>
<dbReference type="Pfam" id="PF00059">
    <property type="entry name" value="Lectin_C"/>
    <property type="match status" value="1"/>
</dbReference>
<dbReference type="OrthoDB" id="2142683at2759"/>
<name>A0A0P6C3Z9_9CRUS</name>
<gene>
    <name evidence="1" type="ORF">APZ42_028689</name>
</gene>
<evidence type="ECO:0000313" key="1">
    <source>
        <dbReference type="EMBL" id="KZS07562.1"/>
    </source>
</evidence>
<dbReference type="InterPro" id="IPR007110">
    <property type="entry name" value="Ig-like_dom"/>
</dbReference>
<reference evidence="1 2" key="1">
    <citation type="submission" date="2016-03" db="EMBL/GenBank/DDBJ databases">
        <title>EvidentialGene: Evidence-directed Construction of Genes on Genomes.</title>
        <authorList>
            <person name="Gilbert D.G."/>
            <person name="Choi J.-H."/>
            <person name="Mockaitis K."/>
            <person name="Colbourne J."/>
            <person name="Pfrender M."/>
        </authorList>
    </citation>
    <scope>NUCLEOTIDE SEQUENCE [LARGE SCALE GENOMIC DNA]</scope>
    <source>
        <strain evidence="1 2">Xinb3</strain>
        <tissue evidence="1">Complete organism</tissue>
    </source>
</reference>